<reference evidence="1" key="1">
    <citation type="submission" date="2022-07" db="EMBL/GenBank/DDBJ databases">
        <title>Genome Sequence of Phlebia brevispora.</title>
        <authorList>
            <person name="Buettner E."/>
        </authorList>
    </citation>
    <scope>NUCLEOTIDE SEQUENCE</scope>
    <source>
        <strain evidence="1">MPL23</strain>
    </source>
</reference>
<dbReference type="EMBL" id="JANHOG010000261">
    <property type="protein sequence ID" value="KAJ3556206.1"/>
    <property type="molecule type" value="Genomic_DNA"/>
</dbReference>
<sequence length="1336" mass="148777">MSSGLINQSVIAAGLFVICVTSHEYMKRKRRGGRGYGKDELGSVESWQFGYLYQARSWARKASPPVTQGWPLSWIRQVLRTPDTKMNELRGVDATLYVRIMQGCVWFALAHTFTTFPILLPIHVTFSDASVPSKSMTRASITSLVSTANGASLLWIHLLLLIWLTASWTATLHWIMRGAFRYRSQNIREVAESIAQRNTDKVHNTTEPEYHPHPHPPYSFNALPPFAADHENNRAVRPRTVMVTDIPLSLRSESELKEYFEYYLSRPIAKPTIGVTSSAQPGFIDRNLAFIINRAIRLVSRIHKSTSINNIAGDASPTSPDFKESTRVPVIEKVVLVRKMTELASLLERREDVLTNLEAAHIKLARNALQAIAEHLEAKSASDYLRQVASRVSFGLTSRNGDGGSANPERGAAVAGDSAGEDEDPEDRMTLLVRTLAPFLPMSHPVDQPQWRQWKKNGKIVETQSPSPSLQKSPAMENDGTIWDALLSLPRSTLDTYQPLTHLSAVFRGKTVPTIDYYTAKLKLLNSLITEKRAQPASSYTPMSTAFVTFADPVDARRACKYLAVHPDNPVNVCLVSMAPAYEDLDWIRLMRSTFRVEFVKDWVVNLGVWGFTIFWLFPVSSIVAFVSIQTISTYWPGLKTYLDNHEWQSEVLQSLVPTLLVAILTLLVPLILLLIAKKAHTIGTLSVMHDRIMTRYYKFLIVNVLFFFCVGTATLQTVLTKATSGQALIQAVSESFPSAAPFYVGWLIFTMAVHGCIELALFGLPLILYPGTQRQTTPRKRAVGIRPRTFNFYYWLPNHLLVIHILLLFAVLNPLVIPFSFMYFCVEAVVVKNQLLHVYAKNYEGNGQTILIRLIRYSLDGLILSQAVFLAYMVVLKIKANVAVSAVLIIVTAFSKLSLTRFCRARFERDDLLEAKILCGLVDKTSLPDPADPDPGVEDDFQDLGDATSPVSPLTKMSFLTWKLASRVGLSYGTIARRRHHSRRPMPFRQRPSGDSVLPLHDCSSTAGLIGKESVEVQQPLPVLVNQPIVEEPQELPTIHSEDHTPITLVQPHPPVPAWDDDSNPDTPYDNPYYSRQISETLWLPRDPLSILNMDHTVDMRISLTSDVSAGKLGVWSEGEYATSALSSVFATNFSSEDEESEVGSSSPPKNVDGNEPASASSITASRIGGIDHEHNVQSTTRKPSLLAPRKLSAASAGRTIAVRRRTTETGARSGYRSFSLNTTSGTSAGLRRAETSYLTAPSGHQRKRSASVGLLGLQRIGNSREDISRDFTLHASESSTAPRSIISTRDAVVGEAIVEEQEAAEQRQRQEEAEEVKATEPRPWLISWMFAKRH</sequence>
<accession>A0ACC1T9E6</accession>
<protein>
    <submittedName>
        <fullName evidence="1">Uncharacterized protein</fullName>
    </submittedName>
</protein>
<dbReference type="Proteomes" id="UP001148662">
    <property type="component" value="Unassembled WGS sequence"/>
</dbReference>
<name>A0ACC1T9E6_9APHY</name>
<gene>
    <name evidence="1" type="ORF">NM688_g2150</name>
</gene>
<evidence type="ECO:0000313" key="2">
    <source>
        <dbReference type="Proteomes" id="UP001148662"/>
    </source>
</evidence>
<proteinExistence type="predicted"/>
<keyword evidence="2" id="KW-1185">Reference proteome</keyword>
<evidence type="ECO:0000313" key="1">
    <source>
        <dbReference type="EMBL" id="KAJ3556206.1"/>
    </source>
</evidence>
<organism evidence="1 2">
    <name type="scientific">Phlebia brevispora</name>
    <dbReference type="NCBI Taxonomy" id="194682"/>
    <lineage>
        <taxon>Eukaryota</taxon>
        <taxon>Fungi</taxon>
        <taxon>Dikarya</taxon>
        <taxon>Basidiomycota</taxon>
        <taxon>Agaricomycotina</taxon>
        <taxon>Agaricomycetes</taxon>
        <taxon>Polyporales</taxon>
        <taxon>Meruliaceae</taxon>
        <taxon>Phlebia</taxon>
    </lineage>
</organism>
<comment type="caution">
    <text evidence="1">The sequence shown here is derived from an EMBL/GenBank/DDBJ whole genome shotgun (WGS) entry which is preliminary data.</text>
</comment>